<dbReference type="PROSITE" id="PS50158">
    <property type="entry name" value="ZF_CCHC"/>
    <property type="match status" value="1"/>
</dbReference>
<feature type="region of interest" description="Disordered" evidence="2">
    <location>
        <begin position="299"/>
        <end position="319"/>
    </location>
</feature>
<keyword evidence="5" id="KW-1185">Reference proteome</keyword>
<feature type="compositionally biased region" description="Polar residues" evidence="2">
    <location>
        <begin position="219"/>
        <end position="239"/>
    </location>
</feature>
<dbReference type="EMBL" id="VEPZ02001324">
    <property type="protein sequence ID" value="KAE8680525.1"/>
    <property type="molecule type" value="Genomic_DNA"/>
</dbReference>
<gene>
    <name evidence="4" type="ORF">F3Y22_tig00111387pilonHSYRG00026</name>
</gene>
<dbReference type="Pfam" id="PF22936">
    <property type="entry name" value="Pol_BBD"/>
    <property type="match status" value="1"/>
</dbReference>
<accession>A0A6A2YMJ5</accession>
<dbReference type="InterPro" id="IPR054722">
    <property type="entry name" value="PolX-like_BBD"/>
</dbReference>
<dbReference type="PANTHER" id="PTHR47481:SF22">
    <property type="entry name" value="RETROTRANSPOSON GAG DOMAIN-CONTAINING PROTEIN"/>
    <property type="match status" value="1"/>
</dbReference>
<evidence type="ECO:0000313" key="5">
    <source>
        <dbReference type="Proteomes" id="UP000436088"/>
    </source>
</evidence>
<dbReference type="GO" id="GO:0003676">
    <property type="term" value="F:nucleic acid binding"/>
    <property type="evidence" value="ECO:0007669"/>
    <property type="project" value="InterPro"/>
</dbReference>
<name>A0A6A2YMJ5_HIBSY</name>
<protein>
    <recommendedName>
        <fullName evidence="3">CCHC-type domain-containing protein</fullName>
    </recommendedName>
</protein>
<proteinExistence type="predicted"/>
<evidence type="ECO:0000259" key="3">
    <source>
        <dbReference type="PROSITE" id="PS50158"/>
    </source>
</evidence>
<dbReference type="Proteomes" id="UP000436088">
    <property type="component" value="Unassembled WGS sequence"/>
</dbReference>
<evidence type="ECO:0000313" key="4">
    <source>
        <dbReference type="EMBL" id="KAE8680525.1"/>
    </source>
</evidence>
<keyword evidence="1" id="KW-0479">Metal-binding</keyword>
<dbReference type="PANTHER" id="PTHR47481">
    <property type="match status" value="1"/>
</dbReference>
<feature type="region of interest" description="Disordered" evidence="2">
    <location>
        <begin position="1"/>
        <end position="21"/>
    </location>
</feature>
<dbReference type="AlphaFoldDB" id="A0A6A2YMJ5"/>
<evidence type="ECO:0000256" key="1">
    <source>
        <dbReference type="PROSITE-ProRule" id="PRU00047"/>
    </source>
</evidence>
<feature type="compositionally biased region" description="Polar residues" evidence="2">
    <location>
        <begin position="250"/>
        <end position="262"/>
    </location>
</feature>
<feature type="compositionally biased region" description="Polar residues" evidence="2">
    <location>
        <begin position="299"/>
        <end position="318"/>
    </location>
</feature>
<dbReference type="Pfam" id="PF14223">
    <property type="entry name" value="Retrotran_gag_2"/>
    <property type="match status" value="1"/>
</dbReference>
<dbReference type="GO" id="GO:0008270">
    <property type="term" value="F:zinc ion binding"/>
    <property type="evidence" value="ECO:0007669"/>
    <property type="project" value="UniProtKB-KW"/>
</dbReference>
<organism evidence="4 5">
    <name type="scientific">Hibiscus syriacus</name>
    <name type="common">Rose of Sharon</name>
    <dbReference type="NCBI Taxonomy" id="106335"/>
    <lineage>
        <taxon>Eukaryota</taxon>
        <taxon>Viridiplantae</taxon>
        <taxon>Streptophyta</taxon>
        <taxon>Embryophyta</taxon>
        <taxon>Tracheophyta</taxon>
        <taxon>Spermatophyta</taxon>
        <taxon>Magnoliopsida</taxon>
        <taxon>eudicotyledons</taxon>
        <taxon>Gunneridae</taxon>
        <taxon>Pentapetalae</taxon>
        <taxon>rosids</taxon>
        <taxon>malvids</taxon>
        <taxon>Malvales</taxon>
        <taxon>Malvaceae</taxon>
        <taxon>Malvoideae</taxon>
        <taxon>Hibiscus</taxon>
    </lineage>
</organism>
<dbReference type="InterPro" id="IPR001878">
    <property type="entry name" value="Znf_CCHC"/>
</dbReference>
<feature type="region of interest" description="Disordered" evidence="2">
    <location>
        <begin position="219"/>
        <end position="274"/>
    </location>
</feature>
<comment type="caution">
    <text evidence="4">The sequence shown here is derived from an EMBL/GenBank/DDBJ whole genome shotgun (WGS) entry which is preliminary data.</text>
</comment>
<keyword evidence="1" id="KW-0862">Zinc</keyword>
<feature type="domain" description="CCHC-type" evidence="3">
    <location>
        <begin position="276"/>
        <end position="291"/>
    </location>
</feature>
<evidence type="ECO:0000256" key="2">
    <source>
        <dbReference type="SAM" id="MobiDB-lite"/>
    </source>
</evidence>
<keyword evidence="1" id="KW-0863">Zinc-finger</keyword>
<reference evidence="4" key="1">
    <citation type="submission" date="2019-09" db="EMBL/GenBank/DDBJ databases">
        <title>Draft genome information of white flower Hibiscus syriacus.</title>
        <authorList>
            <person name="Kim Y.-M."/>
        </authorList>
    </citation>
    <scope>NUCLEOTIDE SEQUENCE [LARGE SCALE GENOMIC DNA]</scope>
    <source>
        <strain evidence="4">YM2019G1</strain>
    </source>
</reference>
<sequence>MASHTTSSSTNDPITIQNSQDPQHPLLTINLSNITKLSSTNYLTWSLQIQSLLEGYDLHHFIDGTQTPPQPTITVNGVTSPNLAYTTWKRQDRLLFSALLGAISVSLQPLIARTTTSLDAWQTLANTYAKPSRGHIKQLKEQLKRCNKGSKSISEYMQAIKTRADELALLGKPIDDEDLIDRVLEGLSDEYKYVIDAINARDTSISFAELHEKLLNKETSLQTAQPPSLSLPATANPTAFRNRPNWRPPATNSQQSGPTTILSPHDQRQPKPYLGRCQACGTQGHTAKRCPMFRLVNNQQSPASRPQGSQGYHPSTPWQPRANHTILGNNTTPTWLLDSGASHHVTSDLSNLSLHSSYQGSDDVMIGDGSALHITHTGSTTIPTSSRTFTLQNVLCVPSMKKNLISIYQFCTHNHVSVEFSPSAFQVKDLNTGTILLMGEPKDGVYEWPTTSPSVSSSPLLAFSSVKTTSSSGTLD</sequence>